<gene>
    <name evidence="2" type="ORF">P7V44_21795</name>
</gene>
<evidence type="ECO:0000256" key="1">
    <source>
        <dbReference type="SAM" id="Phobius"/>
    </source>
</evidence>
<proteinExistence type="predicted"/>
<reference evidence="2" key="1">
    <citation type="submission" date="2023-03" db="EMBL/GenBank/DDBJ databases">
        <title>a new species belonging to Providencia genus.</title>
        <authorList>
            <person name="Yang W."/>
            <person name="Hu F."/>
            <person name="Shen S."/>
            <person name="Ding L."/>
            <person name="Yin D."/>
        </authorList>
    </citation>
    <scope>NUCLEOTIDE SEQUENCE</scope>
    <source>
        <strain evidence="2">CRE-3FA-0001</strain>
    </source>
</reference>
<feature type="transmembrane region" description="Helical" evidence="1">
    <location>
        <begin position="41"/>
        <end position="59"/>
    </location>
</feature>
<dbReference type="AlphaFoldDB" id="A0AA42FLT6"/>
<feature type="transmembrane region" description="Helical" evidence="1">
    <location>
        <begin position="65"/>
        <end position="86"/>
    </location>
</feature>
<keyword evidence="1" id="KW-0472">Membrane</keyword>
<evidence type="ECO:0000313" key="2">
    <source>
        <dbReference type="EMBL" id="MDG4698861.1"/>
    </source>
</evidence>
<dbReference type="EMBL" id="JARRYG010000038">
    <property type="protein sequence ID" value="MDG4698861.1"/>
    <property type="molecule type" value="Genomic_DNA"/>
</dbReference>
<keyword evidence="1" id="KW-0812">Transmembrane</keyword>
<keyword evidence="1" id="KW-1133">Transmembrane helix</keyword>
<comment type="caution">
    <text evidence="2">The sequence shown here is derived from an EMBL/GenBank/DDBJ whole genome shotgun (WGS) entry which is preliminary data.</text>
</comment>
<feature type="transmembrane region" description="Helical" evidence="1">
    <location>
        <begin position="16"/>
        <end position="34"/>
    </location>
</feature>
<sequence length="147" mass="16354">MKKNNENTDNNESTPYSFALFVMGLSFISASLIINGKTSGLFFTTLLMIVIIIGLSFNFTKLKDYASVFSGLIGVVSLAIVIVSNLNEQRSEMYANELKKREQAEYIINNCELKTVGVNKGFLAASQNGYLCNDGIIYYISQNYLTK</sequence>
<dbReference type="Proteomes" id="UP001156701">
    <property type="component" value="Unassembled WGS sequence"/>
</dbReference>
<name>A0AA42FLT6_9GAMM</name>
<evidence type="ECO:0000313" key="3">
    <source>
        <dbReference type="Proteomes" id="UP001156701"/>
    </source>
</evidence>
<dbReference type="RefSeq" id="WP_272664122.1">
    <property type="nucleotide sequence ID" value="NZ_JARRYG010000038.1"/>
</dbReference>
<protein>
    <submittedName>
        <fullName evidence="2">Uncharacterized protein</fullName>
    </submittedName>
</protein>
<organism evidence="2 3">
    <name type="scientific">Providencia huashanensis</name>
    <dbReference type="NCBI Taxonomy" id="3037798"/>
    <lineage>
        <taxon>Bacteria</taxon>
        <taxon>Pseudomonadati</taxon>
        <taxon>Pseudomonadota</taxon>
        <taxon>Gammaproteobacteria</taxon>
        <taxon>Enterobacterales</taxon>
        <taxon>Morganellaceae</taxon>
        <taxon>Providencia</taxon>
    </lineage>
</organism>
<accession>A0AA42FLT6</accession>